<accession>A0A8H2VTZ5</accession>
<comment type="caution">
    <text evidence="3">The sequence shown here is derived from an EMBL/GenBank/DDBJ whole genome shotgun (WGS) entry which is preliminary data.</text>
</comment>
<dbReference type="AlphaFoldDB" id="A0A8H2VTZ5"/>
<proteinExistence type="predicted"/>
<sequence>MYFSKAVIAAIMALTLVQGIPVKPRCDECGGKGKLNSDERTVYVGPPGDPKSIFIFPSHEACVQGKLGKRFRRLRIPEYMLEDRCKPIKEFCNKCPASEKFKPGGELFGKNPHAMMGEEIVRACGDHCGITYPEENENINVEGAKEVVEETKEEKAVEEKPAEGKLVELIEAKPAEEEKSGEEKTVEEEAAEEDPVGEEESVKEDPVKEE</sequence>
<name>A0A8H2VTZ5_9HELO</name>
<protein>
    <submittedName>
        <fullName evidence="3">3aac77ac-909f-48ef-b839-e5e003823361</fullName>
    </submittedName>
</protein>
<gene>
    <name evidence="3" type="ORF">SCLTRI_LOCUS4294</name>
</gene>
<dbReference type="Proteomes" id="UP000624404">
    <property type="component" value="Unassembled WGS sequence"/>
</dbReference>
<evidence type="ECO:0000313" key="3">
    <source>
        <dbReference type="EMBL" id="CAD6444502.1"/>
    </source>
</evidence>
<reference evidence="3" key="1">
    <citation type="submission" date="2020-10" db="EMBL/GenBank/DDBJ databases">
        <authorList>
            <person name="Kusch S."/>
        </authorList>
    </citation>
    <scope>NUCLEOTIDE SEQUENCE</scope>
    <source>
        <strain evidence="3">SwB9</strain>
    </source>
</reference>
<feature type="signal peptide" evidence="2">
    <location>
        <begin position="1"/>
        <end position="19"/>
    </location>
</feature>
<feature type="region of interest" description="Disordered" evidence="1">
    <location>
        <begin position="151"/>
        <end position="210"/>
    </location>
</feature>
<feature type="chain" id="PRO_5034064980" evidence="2">
    <location>
        <begin position="20"/>
        <end position="210"/>
    </location>
</feature>
<dbReference type="OrthoDB" id="2342176at2759"/>
<evidence type="ECO:0000256" key="2">
    <source>
        <dbReference type="SAM" id="SignalP"/>
    </source>
</evidence>
<feature type="compositionally biased region" description="Acidic residues" evidence="1">
    <location>
        <begin position="185"/>
        <end position="202"/>
    </location>
</feature>
<feature type="compositionally biased region" description="Basic and acidic residues" evidence="1">
    <location>
        <begin position="151"/>
        <end position="184"/>
    </location>
</feature>
<dbReference type="EMBL" id="CAJHIA010000012">
    <property type="protein sequence ID" value="CAD6444502.1"/>
    <property type="molecule type" value="Genomic_DNA"/>
</dbReference>
<organism evidence="3 4">
    <name type="scientific">Sclerotinia trifoliorum</name>
    <dbReference type="NCBI Taxonomy" id="28548"/>
    <lineage>
        <taxon>Eukaryota</taxon>
        <taxon>Fungi</taxon>
        <taxon>Dikarya</taxon>
        <taxon>Ascomycota</taxon>
        <taxon>Pezizomycotina</taxon>
        <taxon>Leotiomycetes</taxon>
        <taxon>Helotiales</taxon>
        <taxon>Sclerotiniaceae</taxon>
        <taxon>Sclerotinia</taxon>
    </lineage>
</organism>
<keyword evidence="4" id="KW-1185">Reference proteome</keyword>
<keyword evidence="2" id="KW-0732">Signal</keyword>
<evidence type="ECO:0000313" key="4">
    <source>
        <dbReference type="Proteomes" id="UP000624404"/>
    </source>
</evidence>
<evidence type="ECO:0000256" key="1">
    <source>
        <dbReference type="SAM" id="MobiDB-lite"/>
    </source>
</evidence>